<feature type="region of interest" description="Disordered" evidence="1">
    <location>
        <begin position="1"/>
        <end position="21"/>
    </location>
</feature>
<comment type="caution">
    <text evidence="2">The sequence shown here is derived from an EMBL/GenBank/DDBJ whole genome shotgun (WGS) entry which is preliminary data.</text>
</comment>
<dbReference type="EMBL" id="JAULUE010002061">
    <property type="protein sequence ID" value="KAK5883408.1"/>
    <property type="molecule type" value="Genomic_DNA"/>
</dbReference>
<proteinExistence type="predicted"/>
<reference evidence="2 3" key="1">
    <citation type="journal article" date="2023" name="Mol. Biol. Evol.">
        <title>Genomics of Secondarily Temperate Adaptation in the Only Non-Antarctic Icefish.</title>
        <authorList>
            <person name="Rivera-Colon A.G."/>
            <person name="Rayamajhi N."/>
            <person name="Minhas B.F."/>
            <person name="Madrigal G."/>
            <person name="Bilyk K.T."/>
            <person name="Yoon V."/>
            <person name="Hune M."/>
            <person name="Gregory S."/>
            <person name="Cheng C.H.C."/>
            <person name="Catchen J.M."/>
        </authorList>
    </citation>
    <scope>NUCLEOTIDE SEQUENCE [LARGE SCALE GENOMIC DNA]</scope>
    <source>
        <strain evidence="2">JC2023a</strain>
    </source>
</reference>
<dbReference type="AlphaFoldDB" id="A0AAN8BDV8"/>
<sequence>MEGRLQRARRGMRKVKEDSFTKTSMLLRGEREGGGGAGGFEAATVKSAGVREMGSNSTANPRLRDEVMKTKCLWKNAV</sequence>
<evidence type="ECO:0000256" key="1">
    <source>
        <dbReference type="SAM" id="MobiDB-lite"/>
    </source>
</evidence>
<name>A0AAN8BDV8_9TELE</name>
<dbReference type="Proteomes" id="UP001335648">
    <property type="component" value="Unassembled WGS sequence"/>
</dbReference>
<feature type="compositionally biased region" description="Basic residues" evidence="1">
    <location>
        <begin position="1"/>
        <end position="13"/>
    </location>
</feature>
<evidence type="ECO:0000313" key="3">
    <source>
        <dbReference type="Proteomes" id="UP001335648"/>
    </source>
</evidence>
<organism evidence="2 3">
    <name type="scientific">Champsocephalus esox</name>
    <name type="common">pike icefish</name>
    <dbReference type="NCBI Taxonomy" id="159716"/>
    <lineage>
        <taxon>Eukaryota</taxon>
        <taxon>Metazoa</taxon>
        <taxon>Chordata</taxon>
        <taxon>Craniata</taxon>
        <taxon>Vertebrata</taxon>
        <taxon>Euteleostomi</taxon>
        <taxon>Actinopterygii</taxon>
        <taxon>Neopterygii</taxon>
        <taxon>Teleostei</taxon>
        <taxon>Neoteleostei</taxon>
        <taxon>Acanthomorphata</taxon>
        <taxon>Eupercaria</taxon>
        <taxon>Perciformes</taxon>
        <taxon>Notothenioidei</taxon>
        <taxon>Channichthyidae</taxon>
        <taxon>Champsocephalus</taxon>
    </lineage>
</organism>
<accession>A0AAN8BDV8</accession>
<protein>
    <submittedName>
        <fullName evidence="2">Uncharacterized protein</fullName>
    </submittedName>
</protein>
<gene>
    <name evidence="2" type="ORF">CesoFtcFv8_019744</name>
</gene>
<evidence type="ECO:0000313" key="2">
    <source>
        <dbReference type="EMBL" id="KAK5883408.1"/>
    </source>
</evidence>
<keyword evidence="3" id="KW-1185">Reference proteome</keyword>